<dbReference type="Pfam" id="PF00089">
    <property type="entry name" value="Trypsin"/>
    <property type="match status" value="1"/>
</dbReference>
<evidence type="ECO:0000256" key="2">
    <source>
        <dbReference type="ARBA" id="ARBA00023157"/>
    </source>
</evidence>
<evidence type="ECO:0000313" key="4">
    <source>
        <dbReference type="EMBL" id="VUC29545.1"/>
    </source>
</evidence>
<evidence type="ECO:0000259" key="3">
    <source>
        <dbReference type="PROSITE" id="PS50240"/>
    </source>
</evidence>
<evidence type="ECO:0000256" key="1">
    <source>
        <dbReference type="ARBA" id="ARBA00007664"/>
    </source>
</evidence>
<sequence length="272" mass="28632">RRNCATVPSHSCSLVSGKEASEGQFVSTVSLASSLNLCGGTLINSDTFITAARCVVGANNIPIKASAFTIRARSLQNGLGGITSAVSQVIPRSYYNASTPDNDLAILKVTTPIANGDTIGHAPLPASGSDPDGTVSAKYLLTALQKGLTEGSVATALPCISVPVVLHDECPSIYSNFEEAVVTDDMFYAGTGEDCKNACPGDSDGPAFGGDGTLLGVVSWRWWGCAAGFPGVYARVSSYIDWLDQHLRRERYELLKNEIFSEDISVTKLGML</sequence>
<dbReference type="InterPro" id="IPR043504">
    <property type="entry name" value="Peptidase_S1_PA_chymotrypsin"/>
</dbReference>
<dbReference type="SUPFAM" id="SSF50494">
    <property type="entry name" value="Trypsin-like serine proteases"/>
    <property type="match status" value="1"/>
</dbReference>
<dbReference type="EMBL" id="CABFNS010000801">
    <property type="protein sequence ID" value="VUC29545.1"/>
    <property type="molecule type" value="Genomic_DNA"/>
</dbReference>
<dbReference type="Proteomes" id="UP000766486">
    <property type="component" value="Unassembled WGS sequence"/>
</dbReference>
<dbReference type="InterPro" id="IPR001314">
    <property type="entry name" value="Peptidase_S1A"/>
</dbReference>
<proteinExistence type="inferred from homology"/>
<evidence type="ECO:0000313" key="5">
    <source>
        <dbReference type="Proteomes" id="UP000766486"/>
    </source>
</evidence>
<dbReference type="InterPro" id="IPR050430">
    <property type="entry name" value="Peptidase_S1"/>
</dbReference>
<keyword evidence="5" id="KW-1185">Reference proteome</keyword>
<dbReference type="PROSITE" id="PS50240">
    <property type="entry name" value="TRYPSIN_DOM"/>
    <property type="match status" value="1"/>
</dbReference>
<dbReference type="SMART" id="SM00020">
    <property type="entry name" value="Tryp_SPc"/>
    <property type="match status" value="1"/>
</dbReference>
<accession>A0ABY6UED6</accession>
<gene>
    <name evidence="4" type="ORF">CLO192961_LOCUS261175</name>
</gene>
<name>A0ABY6UED6_BIOOC</name>
<feature type="domain" description="Peptidase S1" evidence="3">
    <location>
        <begin position="14"/>
        <end position="248"/>
    </location>
</feature>
<dbReference type="Gene3D" id="2.40.10.10">
    <property type="entry name" value="Trypsin-like serine proteases"/>
    <property type="match status" value="1"/>
</dbReference>
<dbReference type="CDD" id="cd00190">
    <property type="entry name" value="Tryp_SPc"/>
    <property type="match status" value="1"/>
</dbReference>
<dbReference type="PANTHER" id="PTHR24276:SF98">
    <property type="entry name" value="FI18310P1-RELATED"/>
    <property type="match status" value="1"/>
</dbReference>
<comment type="caution">
    <text evidence="4">The sequence shown here is derived from an EMBL/GenBank/DDBJ whole genome shotgun (WGS) entry which is preliminary data.</text>
</comment>
<dbReference type="InterPro" id="IPR001254">
    <property type="entry name" value="Trypsin_dom"/>
</dbReference>
<comment type="similarity">
    <text evidence="1">Belongs to the peptidase S1 family.</text>
</comment>
<dbReference type="InterPro" id="IPR009003">
    <property type="entry name" value="Peptidase_S1_PA"/>
</dbReference>
<dbReference type="PANTHER" id="PTHR24276">
    <property type="entry name" value="POLYSERASE-RELATED"/>
    <property type="match status" value="1"/>
</dbReference>
<protein>
    <recommendedName>
        <fullName evidence="3">Peptidase S1 domain-containing protein</fullName>
    </recommendedName>
</protein>
<keyword evidence="2" id="KW-1015">Disulfide bond</keyword>
<organism evidence="4 5">
    <name type="scientific">Bionectria ochroleuca</name>
    <name type="common">Gliocladium roseum</name>
    <dbReference type="NCBI Taxonomy" id="29856"/>
    <lineage>
        <taxon>Eukaryota</taxon>
        <taxon>Fungi</taxon>
        <taxon>Dikarya</taxon>
        <taxon>Ascomycota</taxon>
        <taxon>Pezizomycotina</taxon>
        <taxon>Sordariomycetes</taxon>
        <taxon>Hypocreomycetidae</taxon>
        <taxon>Hypocreales</taxon>
        <taxon>Bionectriaceae</taxon>
        <taxon>Clonostachys</taxon>
    </lineage>
</organism>
<reference evidence="4 5" key="1">
    <citation type="submission" date="2019-06" db="EMBL/GenBank/DDBJ databases">
        <authorList>
            <person name="Broberg M."/>
        </authorList>
    </citation>
    <scope>NUCLEOTIDE SEQUENCE [LARGE SCALE GENOMIC DNA]</scope>
</reference>
<dbReference type="PRINTS" id="PR00722">
    <property type="entry name" value="CHYMOTRYPSIN"/>
</dbReference>
<feature type="non-terminal residue" evidence="4">
    <location>
        <position position="1"/>
    </location>
</feature>